<reference evidence="1 2" key="1">
    <citation type="journal article" date="2019" name="Indoor Air">
        <title>Impacts of indoor surface finishes on bacterial viability.</title>
        <authorList>
            <person name="Hu J."/>
            <person name="Maamar S.B."/>
            <person name="Glawe A.J."/>
            <person name="Gottel N."/>
            <person name="Gilbert J.A."/>
            <person name="Hartmann E.M."/>
        </authorList>
    </citation>
    <scope>NUCLEOTIDE SEQUENCE [LARGE SCALE GENOMIC DNA]</scope>
    <source>
        <strain evidence="1 2">AF060A6</strain>
    </source>
</reference>
<dbReference type="EMBL" id="SLUB01000013">
    <property type="protein sequence ID" value="THE12855.1"/>
    <property type="molecule type" value="Genomic_DNA"/>
</dbReference>
<accession>A0A4S3PU05</accession>
<evidence type="ECO:0000313" key="2">
    <source>
        <dbReference type="Proteomes" id="UP000306477"/>
    </source>
</evidence>
<sequence>MYSGRDMTHLSMIPKNEWKESELAFFHHSFQQIVPYLNAEGQSLHREIIQEIEARGGFHRNNDYTSDIRMSYDTE</sequence>
<proteinExistence type="predicted"/>
<gene>
    <name evidence="1" type="ORF">E1I69_09755</name>
</gene>
<organism evidence="1 2">
    <name type="scientific">Bacillus timonensis</name>
    <dbReference type="NCBI Taxonomy" id="1033734"/>
    <lineage>
        <taxon>Bacteria</taxon>
        <taxon>Bacillati</taxon>
        <taxon>Bacillota</taxon>
        <taxon>Bacilli</taxon>
        <taxon>Bacillales</taxon>
        <taxon>Bacillaceae</taxon>
        <taxon>Bacillus</taxon>
    </lineage>
</organism>
<dbReference type="STRING" id="1033734.GCA_000285535_02827"/>
<name>A0A4S3PU05_9BACI</name>
<protein>
    <submittedName>
        <fullName evidence="1">Cytosolic protein</fullName>
    </submittedName>
</protein>
<comment type="caution">
    <text evidence="1">The sequence shown here is derived from an EMBL/GenBank/DDBJ whole genome shotgun (WGS) entry which is preliminary data.</text>
</comment>
<dbReference type="RefSeq" id="WP_136379424.1">
    <property type="nucleotide sequence ID" value="NZ_SLUB01000013.1"/>
</dbReference>
<keyword evidence="2" id="KW-1185">Reference proteome</keyword>
<dbReference type="AlphaFoldDB" id="A0A4S3PU05"/>
<dbReference type="OrthoDB" id="2691543at2"/>
<dbReference type="Proteomes" id="UP000306477">
    <property type="component" value="Unassembled WGS sequence"/>
</dbReference>
<evidence type="ECO:0000313" key="1">
    <source>
        <dbReference type="EMBL" id="THE12855.1"/>
    </source>
</evidence>